<sequence>MSEIIPVETINPATATAPAVRVFRMNQKKNNAGYPIPQPKLSLPKKCCRIIHKNLVSGAEFLESLI</sequence>
<organism evidence="1 2">
    <name type="scientific">Caenorhabditis japonica</name>
    <dbReference type="NCBI Taxonomy" id="281687"/>
    <lineage>
        <taxon>Eukaryota</taxon>
        <taxon>Metazoa</taxon>
        <taxon>Ecdysozoa</taxon>
        <taxon>Nematoda</taxon>
        <taxon>Chromadorea</taxon>
        <taxon>Rhabditida</taxon>
        <taxon>Rhabditina</taxon>
        <taxon>Rhabditomorpha</taxon>
        <taxon>Rhabditoidea</taxon>
        <taxon>Rhabditidae</taxon>
        <taxon>Peloderinae</taxon>
        <taxon>Caenorhabditis</taxon>
    </lineage>
</organism>
<keyword evidence="2" id="KW-1185">Reference proteome</keyword>
<accession>A0A8R1IP74</accession>
<proteinExistence type="predicted"/>
<dbReference type="Proteomes" id="UP000005237">
    <property type="component" value="Unassembled WGS sequence"/>
</dbReference>
<protein>
    <submittedName>
        <fullName evidence="1">Uncharacterized protein</fullName>
    </submittedName>
</protein>
<reference evidence="1" key="2">
    <citation type="submission" date="2022-06" db="UniProtKB">
        <authorList>
            <consortium name="EnsemblMetazoa"/>
        </authorList>
    </citation>
    <scope>IDENTIFICATION</scope>
    <source>
        <strain evidence="1">DF5081</strain>
    </source>
</reference>
<evidence type="ECO:0000313" key="1">
    <source>
        <dbReference type="EnsemblMetazoa" id="CJA39046.1"/>
    </source>
</evidence>
<name>A0A8R1IP74_CAEJA</name>
<dbReference type="EnsemblMetazoa" id="CJA39046.1">
    <property type="protein sequence ID" value="CJA39046.1"/>
    <property type="gene ID" value="WBGene00214893"/>
</dbReference>
<dbReference type="AlphaFoldDB" id="A0A8R1IP74"/>
<evidence type="ECO:0000313" key="2">
    <source>
        <dbReference type="Proteomes" id="UP000005237"/>
    </source>
</evidence>
<reference evidence="2" key="1">
    <citation type="submission" date="2010-08" db="EMBL/GenBank/DDBJ databases">
        <authorList>
            <consortium name="Caenorhabditis japonica Sequencing Consortium"/>
            <person name="Wilson R.K."/>
        </authorList>
    </citation>
    <scope>NUCLEOTIDE SEQUENCE [LARGE SCALE GENOMIC DNA]</scope>
    <source>
        <strain evidence="2">DF5081</strain>
    </source>
</reference>